<evidence type="ECO:0000313" key="3">
    <source>
        <dbReference type="Proteomes" id="UP001241092"/>
    </source>
</evidence>
<feature type="domain" description="DUF1023" evidence="1">
    <location>
        <begin position="305"/>
        <end position="481"/>
    </location>
</feature>
<accession>A0AAI8TZI9</accession>
<proteinExistence type="predicted"/>
<dbReference type="InterPro" id="IPR010427">
    <property type="entry name" value="DUF1023"/>
</dbReference>
<sequence length="547" mass="58286">MSLGVADIDRWNTGDVREVFRAAQGRADSSGEASDGMGRLPAFETWGGQASDAAKGANGKRRADLDAQGKESIAVARAATAAADGIDAVKNTLAELREKASQMGMALNAQTNTFERAAGSTLTAEQMLTAMLELQPELNAVLADANKVDEELANAIKMATGAEPIPDAPHDNRPEIQEALSKPLPEDPNEFHALWEQLTDEEKDWVYANDHSIGNHPGMPFVDRDHYNRLHLGEMQQANQTEIDRLTAAHPDWAAGKKPFFASNEWKSWKAQWDTAHRSQQEFAQVQKALESPDGLPRFLGIVDDRGHAAVSINDPDAAKRNATFVPGTGQDLSRFEFSTDKSKAMYEATMSADRSLRPGDVSVTTWMGYDRPMSVIPEAASTSYAHNGAGALEDFQAGLRASHDNAGAGGPSVNTVIGHSYGSTLMGAAALDGYLDANNVVAVGSPGVLAEHASDLNLPADSHVFATRAQNDIIGAVTSLTLGPDPMSSKFGGIPFEAAPGPAWPLGLPSVAAHSSYWDNMNNPALINLGRIIAGRTDVTPPTFTP</sequence>
<evidence type="ECO:0000259" key="1">
    <source>
        <dbReference type="Pfam" id="PF06259"/>
    </source>
</evidence>
<organism evidence="2 3">
    <name type="scientific">Mycolicibacterium mageritense</name>
    <name type="common">Mycobacterium mageritense</name>
    <dbReference type="NCBI Taxonomy" id="53462"/>
    <lineage>
        <taxon>Bacteria</taxon>
        <taxon>Bacillati</taxon>
        <taxon>Actinomycetota</taxon>
        <taxon>Actinomycetes</taxon>
        <taxon>Mycobacteriales</taxon>
        <taxon>Mycobacteriaceae</taxon>
        <taxon>Mycolicibacterium</taxon>
    </lineage>
</organism>
<dbReference type="EMBL" id="AP027452">
    <property type="protein sequence ID" value="BDY31442.1"/>
    <property type="molecule type" value="Genomic_DNA"/>
</dbReference>
<name>A0AAI8TZI9_MYCME</name>
<gene>
    <name evidence="2" type="ORF">hbim_05394</name>
</gene>
<dbReference type="AlphaFoldDB" id="A0AAI8TZI9"/>
<evidence type="ECO:0000313" key="2">
    <source>
        <dbReference type="EMBL" id="BDY31442.1"/>
    </source>
</evidence>
<protein>
    <recommendedName>
        <fullName evidence="1">DUF1023 domain-containing protein</fullName>
    </recommendedName>
</protein>
<reference evidence="2" key="1">
    <citation type="submission" date="2023-03" db="EMBL/GenBank/DDBJ databases">
        <title>Draft genome sequence of a Mycolicibacterium mageritense strain H4_3_1 isolated from a hybrid biological-inorganic system reactor.</title>
        <authorList>
            <person name="Feng X."/>
            <person name="Kazama D."/>
            <person name="Sato K."/>
            <person name="Kobayashi H."/>
        </authorList>
    </citation>
    <scope>NUCLEOTIDE SEQUENCE</scope>
    <source>
        <strain evidence="2">H4_3_1</strain>
    </source>
</reference>
<dbReference type="Proteomes" id="UP001241092">
    <property type="component" value="Chromosome"/>
</dbReference>
<dbReference type="Pfam" id="PF06259">
    <property type="entry name" value="Abhydrolase_8"/>
    <property type="match status" value="1"/>
</dbReference>